<protein>
    <recommendedName>
        <fullName evidence="4">Secreted protein</fullName>
    </recommendedName>
</protein>
<dbReference type="EMBL" id="KZ679131">
    <property type="protein sequence ID" value="PTB76991.1"/>
    <property type="molecule type" value="Genomic_DNA"/>
</dbReference>
<evidence type="ECO:0008006" key="4">
    <source>
        <dbReference type="Google" id="ProtNLM"/>
    </source>
</evidence>
<sequence length="140" mass="15125">MACPVLIVFSVFPSSLLSSDILTAICHHGRGKTDDLERMLFVESFKRATGCDSDDGDMCTGAEFPCINDNRKLPPCPIVIDSAVSLGYSRSREAEAEAEAGRAHEDSTGKEYERTTDYGARTAAHIAAPAARTWNAAQQL</sequence>
<evidence type="ECO:0000256" key="1">
    <source>
        <dbReference type="SAM" id="SignalP"/>
    </source>
</evidence>
<feature type="signal peptide" evidence="1">
    <location>
        <begin position="1"/>
        <end position="18"/>
    </location>
</feature>
<accession>A0A2T4C601</accession>
<name>A0A2T4C601_TRILO</name>
<gene>
    <name evidence="2" type="ORF">M440DRAFT_1391491</name>
</gene>
<dbReference type="AlphaFoldDB" id="A0A2T4C601"/>
<organism evidence="2 3">
    <name type="scientific">Trichoderma longibrachiatum ATCC 18648</name>
    <dbReference type="NCBI Taxonomy" id="983965"/>
    <lineage>
        <taxon>Eukaryota</taxon>
        <taxon>Fungi</taxon>
        <taxon>Dikarya</taxon>
        <taxon>Ascomycota</taxon>
        <taxon>Pezizomycotina</taxon>
        <taxon>Sordariomycetes</taxon>
        <taxon>Hypocreomycetidae</taxon>
        <taxon>Hypocreales</taxon>
        <taxon>Hypocreaceae</taxon>
        <taxon>Trichoderma</taxon>
    </lineage>
</organism>
<keyword evidence="3" id="KW-1185">Reference proteome</keyword>
<feature type="chain" id="PRO_5015430859" description="Secreted protein" evidence="1">
    <location>
        <begin position="19"/>
        <end position="140"/>
    </location>
</feature>
<evidence type="ECO:0000313" key="2">
    <source>
        <dbReference type="EMBL" id="PTB76991.1"/>
    </source>
</evidence>
<keyword evidence="1" id="KW-0732">Signal</keyword>
<dbReference type="Proteomes" id="UP000240760">
    <property type="component" value="Unassembled WGS sequence"/>
</dbReference>
<reference evidence="2 3" key="1">
    <citation type="submission" date="2016-07" db="EMBL/GenBank/DDBJ databases">
        <title>Multiple horizontal gene transfer events from other fungi enriched the ability of initially mycotrophic Trichoderma (Ascomycota) to feed on dead plant biomass.</title>
        <authorList>
            <consortium name="DOE Joint Genome Institute"/>
            <person name="Aerts A."/>
            <person name="Atanasova L."/>
            <person name="Chenthamara K."/>
            <person name="Zhang J."/>
            <person name="Grujic M."/>
            <person name="Henrissat B."/>
            <person name="Kuo A."/>
            <person name="Salamov A."/>
            <person name="Lipzen A."/>
            <person name="Labutti K."/>
            <person name="Barry K."/>
            <person name="Miao Y."/>
            <person name="Rahimi M.J."/>
            <person name="Shen Q."/>
            <person name="Grigoriev I.V."/>
            <person name="Kubicek C.P."/>
            <person name="Druzhinina I.S."/>
        </authorList>
    </citation>
    <scope>NUCLEOTIDE SEQUENCE [LARGE SCALE GENOMIC DNA]</scope>
    <source>
        <strain evidence="2 3">ATCC 18648</strain>
    </source>
</reference>
<proteinExistence type="predicted"/>
<evidence type="ECO:0000313" key="3">
    <source>
        <dbReference type="Proteomes" id="UP000240760"/>
    </source>
</evidence>